<comment type="caution">
    <text evidence="2">The sequence shown here is derived from an EMBL/GenBank/DDBJ whole genome shotgun (WGS) entry which is preliminary data.</text>
</comment>
<feature type="region of interest" description="Disordered" evidence="1">
    <location>
        <begin position="42"/>
        <end position="160"/>
    </location>
</feature>
<dbReference type="EMBL" id="JARJCW010000025">
    <property type="protein sequence ID" value="KAJ7211750.1"/>
    <property type="molecule type" value="Genomic_DNA"/>
</dbReference>
<organism evidence="2 3">
    <name type="scientific">Mycena pura</name>
    <dbReference type="NCBI Taxonomy" id="153505"/>
    <lineage>
        <taxon>Eukaryota</taxon>
        <taxon>Fungi</taxon>
        <taxon>Dikarya</taxon>
        <taxon>Basidiomycota</taxon>
        <taxon>Agaricomycotina</taxon>
        <taxon>Agaricomycetes</taxon>
        <taxon>Agaricomycetidae</taxon>
        <taxon>Agaricales</taxon>
        <taxon>Marasmiineae</taxon>
        <taxon>Mycenaceae</taxon>
        <taxon>Mycena</taxon>
    </lineage>
</organism>
<evidence type="ECO:0000256" key="1">
    <source>
        <dbReference type="SAM" id="MobiDB-lite"/>
    </source>
</evidence>
<name>A0AAD6YE75_9AGAR</name>
<dbReference type="AlphaFoldDB" id="A0AAD6YE75"/>
<sequence length="160" mass="17748">MGALAVLGVRHPAMKTFRRLSECQVRGNGKNAERDRRVYKWEVSKRLTAARAPTETAAAPTADGPLTPHQSGQRRRRPEREWEEQDNRMDIDDPSLRSPSRSSNPRAAQSRVLQGRAPTRNVARLSPRAGSEKFNPRHATVDAGSWKGDAASTFDSYGNG</sequence>
<evidence type="ECO:0000313" key="2">
    <source>
        <dbReference type="EMBL" id="KAJ7211750.1"/>
    </source>
</evidence>
<feature type="compositionally biased region" description="Low complexity" evidence="1">
    <location>
        <begin position="96"/>
        <end position="111"/>
    </location>
</feature>
<feature type="compositionally biased region" description="Basic and acidic residues" evidence="1">
    <location>
        <begin position="85"/>
        <end position="95"/>
    </location>
</feature>
<evidence type="ECO:0000313" key="3">
    <source>
        <dbReference type="Proteomes" id="UP001219525"/>
    </source>
</evidence>
<dbReference type="Proteomes" id="UP001219525">
    <property type="component" value="Unassembled WGS sequence"/>
</dbReference>
<feature type="compositionally biased region" description="Low complexity" evidence="1">
    <location>
        <begin position="49"/>
        <end position="62"/>
    </location>
</feature>
<keyword evidence="3" id="KW-1185">Reference proteome</keyword>
<reference evidence="2" key="1">
    <citation type="submission" date="2023-03" db="EMBL/GenBank/DDBJ databases">
        <title>Massive genome expansion in bonnet fungi (Mycena s.s.) driven by repeated elements and novel gene families across ecological guilds.</title>
        <authorList>
            <consortium name="Lawrence Berkeley National Laboratory"/>
            <person name="Harder C.B."/>
            <person name="Miyauchi S."/>
            <person name="Viragh M."/>
            <person name="Kuo A."/>
            <person name="Thoen E."/>
            <person name="Andreopoulos B."/>
            <person name="Lu D."/>
            <person name="Skrede I."/>
            <person name="Drula E."/>
            <person name="Henrissat B."/>
            <person name="Morin E."/>
            <person name="Kohler A."/>
            <person name="Barry K."/>
            <person name="LaButti K."/>
            <person name="Morin E."/>
            <person name="Salamov A."/>
            <person name="Lipzen A."/>
            <person name="Mereny Z."/>
            <person name="Hegedus B."/>
            <person name="Baldrian P."/>
            <person name="Stursova M."/>
            <person name="Weitz H."/>
            <person name="Taylor A."/>
            <person name="Grigoriev I.V."/>
            <person name="Nagy L.G."/>
            <person name="Martin F."/>
            <person name="Kauserud H."/>
        </authorList>
    </citation>
    <scope>NUCLEOTIDE SEQUENCE</scope>
    <source>
        <strain evidence="2">9144</strain>
    </source>
</reference>
<protein>
    <submittedName>
        <fullName evidence="2">Uncharacterized protein</fullName>
    </submittedName>
</protein>
<accession>A0AAD6YE75</accession>
<gene>
    <name evidence="2" type="ORF">GGX14DRAFT_394067</name>
</gene>
<proteinExistence type="predicted"/>